<proteinExistence type="predicted"/>
<reference evidence="3" key="1">
    <citation type="submission" date="2020-05" db="EMBL/GenBank/DDBJ databases">
        <title>Phylogenomic resolution of chytrid fungi.</title>
        <authorList>
            <person name="Stajich J.E."/>
            <person name="Amses K."/>
            <person name="Simmons R."/>
            <person name="Seto K."/>
            <person name="Myers J."/>
            <person name="Bonds A."/>
            <person name="Quandt C.A."/>
            <person name="Barry K."/>
            <person name="Liu P."/>
            <person name="Grigoriev I."/>
            <person name="Longcore J.E."/>
            <person name="James T.Y."/>
        </authorList>
    </citation>
    <scope>NUCLEOTIDE SEQUENCE</scope>
    <source>
        <strain evidence="3">JEL0318</strain>
    </source>
</reference>
<comment type="caution">
    <text evidence="3">The sequence shown here is derived from an EMBL/GenBank/DDBJ whole genome shotgun (WGS) entry which is preliminary data.</text>
</comment>
<dbReference type="InterPro" id="IPR013087">
    <property type="entry name" value="Znf_C2H2_type"/>
</dbReference>
<dbReference type="AlphaFoldDB" id="A0AAD5X8D6"/>
<keyword evidence="4" id="KW-1185">Reference proteome</keyword>
<feature type="compositionally biased region" description="Polar residues" evidence="1">
    <location>
        <begin position="129"/>
        <end position="139"/>
    </location>
</feature>
<evidence type="ECO:0000259" key="2">
    <source>
        <dbReference type="PROSITE" id="PS00028"/>
    </source>
</evidence>
<dbReference type="PROSITE" id="PS00028">
    <property type="entry name" value="ZINC_FINGER_C2H2_1"/>
    <property type="match status" value="1"/>
</dbReference>
<evidence type="ECO:0000313" key="4">
    <source>
        <dbReference type="Proteomes" id="UP001212841"/>
    </source>
</evidence>
<dbReference type="EMBL" id="JADGJD010000052">
    <property type="protein sequence ID" value="KAJ3055935.1"/>
    <property type="molecule type" value="Genomic_DNA"/>
</dbReference>
<feature type="non-terminal residue" evidence="3">
    <location>
        <position position="256"/>
    </location>
</feature>
<organism evidence="3 4">
    <name type="scientific">Rhizophlyctis rosea</name>
    <dbReference type="NCBI Taxonomy" id="64517"/>
    <lineage>
        <taxon>Eukaryota</taxon>
        <taxon>Fungi</taxon>
        <taxon>Fungi incertae sedis</taxon>
        <taxon>Chytridiomycota</taxon>
        <taxon>Chytridiomycota incertae sedis</taxon>
        <taxon>Chytridiomycetes</taxon>
        <taxon>Rhizophlyctidales</taxon>
        <taxon>Rhizophlyctidaceae</taxon>
        <taxon>Rhizophlyctis</taxon>
    </lineage>
</organism>
<evidence type="ECO:0000256" key="1">
    <source>
        <dbReference type="SAM" id="MobiDB-lite"/>
    </source>
</evidence>
<gene>
    <name evidence="3" type="ORF">HK097_008644</name>
</gene>
<protein>
    <recommendedName>
        <fullName evidence="2">C2H2-type domain-containing protein</fullName>
    </recommendedName>
</protein>
<feature type="region of interest" description="Disordered" evidence="1">
    <location>
        <begin position="86"/>
        <end position="145"/>
    </location>
</feature>
<evidence type="ECO:0000313" key="3">
    <source>
        <dbReference type="EMBL" id="KAJ3055935.1"/>
    </source>
</evidence>
<name>A0AAD5X8D6_9FUNG</name>
<sequence length="256" mass="28278">MRTHTLEKPFMVSPLPTNNLLRTLPNLFVYYTNQCPVRTCGARFAVRSNCNAHSRTRHNHVYNPIHIGPNTNPSLLLSQYGVDETDFTTSDTQHTPPPRHRKRESSGTPQPSSSTSSSEAGKKSKKTHQSNNTAATTMPSVFRPTMTFPIPSLNSPLIPPMTPEQFQHQMGSMEQMEATFQAEALQAMMYGYGIGYGFAYDLPAAPGFGVASSVLVKKETSMDRIPVGFFPVTDELEMRSPVVSRPAEKAGVEREG</sequence>
<feature type="compositionally biased region" description="Low complexity" evidence="1">
    <location>
        <begin position="106"/>
        <end position="119"/>
    </location>
</feature>
<feature type="domain" description="C2H2-type" evidence="2">
    <location>
        <begin position="35"/>
        <end position="58"/>
    </location>
</feature>
<accession>A0AAD5X8D6</accession>
<dbReference type="Proteomes" id="UP001212841">
    <property type="component" value="Unassembled WGS sequence"/>
</dbReference>